<dbReference type="GO" id="GO:0003735">
    <property type="term" value="F:structural constituent of ribosome"/>
    <property type="evidence" value="ECO:0007669"/>
    <property type="project" value="UniProtKB-UniRule"/>
</dbReference>
<dbReference type="InterPro" id="IPR019979">
    <property type="entry name" value="Ribosomal_uS17_CS"/>
</dbReference>
<dbReference type="PROSITE" id="PS00056">
    <property type="entry name" value="RIBOSOMAL_S17"/>
    <property type="match status" value="1"/>
</dbReference>
<dbReference type="KEGG" id="rgu:A4W93_02640"/>
<dbReference type="GO" id="GO:0019843">
    <property type="term" value="F:rRNA binding"/>
    <property type="evidence" value="ECO:0007669"/>
    <property type="project" value="UniProtKB-UniRule"/>
</dbReference>
<dbReference type="STRING" id="946333.A4W93_02640"/>
<evidence type="ECO:0000256" key="4">
    <source>
        <dbReference type="ARBA" id="ARBA00022980"/>
    </source>
</evidence>
<dbReference type="Proteomes" id="UP000193427">
    <property type="component" value="Chromosome"/>
</dbReference>
<reference evidence="8 9" key="1">
    <citation type="submission" date="2016-04" db="EMBL/GenBank/DDBJ databases">
        <title>Complete genome sequence of natural rubber-degrading, novel Gram-negative bacterium, Rhizobacter gummiphilus strain NS21.</title>
        <authorList>
            <person name="Tabata M."/>
            <person name="Kasai D."/>
            <person name="Fukuda M."/>
        </authorList>
    </citation>
    <scope>NUCLEOTIDE SEQUENCE [LARGE SCALE GENOMIC DNA]</scope>
    <source>
        <strain evidence="8 9">NS21</strain>
    </source>
</reference>
<evidence type="ECO:0000256" key="1">
    <source>
        <dbReference type="ARBA" id="ARBA00010254"/>
    </source>
</evidence>
<dbReference type="OrthoDB" id="9811714at2"/>
<dbReference type="CDD" id="cd00364">
    <property type="entry name" value="Ribosomal_uS17"/>
    <property type="match status" value="1"/>
</dbReference>
<dbReference type="PANTHER" id="PTHR10744:SF1">
    <property type="entry name" value="SMALL RIBOSOMAL SUBUNIT PROTEIN US17M"/>
    <property type="match status" value="1"/>
</dbReference>
<keyword evidence="4 6" id="KW-0689">Ribosomal protein</keyword>
<dbReference type="NCBIfam" id="NF004123">
    <property type="entry name" value="PRK05610.1"/>
    <property type="match status" value="1"/>
</dbReference>
<evidence type="ECO:0000256" key="5">
    <source>
        <dbReference type="ARBA" id="ARBA00023274"/>
    </source>
</evidence>
<organism evidence="8 9">
    <name type="scientific">Piscinibacter gummiphilus</name>
    <dbReference type="NCBI Taxonomy" id="946333"/>
    <lineage>
        <taxon>Bacteria</taxon>
        <taxon>Pseudomonadati</taxon>
        <taxon>Pseudomonadota</taxon>
        <taxon>Betaproteobacteria</taxon>
        <taxon>Burkholderiales</taxon>
        <taxon>Sphaerotilaceae</taxon>
        <taxon>Piscinibacter</taxon>
    </lineage>
</organism>
<evidence type="ECO:0000256" key="6">
    <source>
        <dbReference type="HAMAP-Rule" id="MF_01345"/>
    </source>
</evidence>
<sequence>MSATQATEKNTRTLIGRVVSDKRSKSITVLVERRTKHELYGKIVAKTSKYHAHDEKGEYKMGDVVEISECRPISKTKAWTVTRLVEKAREV</sequence>
<dbReference type="InterPro" id="IPR012340">
    <property type="entry name" value="NA-bd_OB-fold"/>
</dbReference>
<dbReference type="GO" id="GO:0006412">
    <property type="term" value="P:translation"/>
    <property type="evidence" value="ECO:0007669"/>
    <property type="project" value="UniProtKB-UniRule"/>
</dbReference>
<comment type="function">
    <text evidence="6">One of the primary rRNA binding proteins, it binds specifically to the 5'-end of 16S ribosomal RNA.</text>
</comment>
<keyword evidence="9" id="KW-1185">Reference proteome</keyword>
<keyword evidence="5 6" id="KW-0687">Ribonucleoprotein</keyword>
<comment type="similarity">
    <text evidence="1 6 7">Belongs to the universal ribosomal protein uS17 family.</text>
</comment>
<comment type="subunit">
    <text evidence="6">Part of the 30S ribosomal subunit.</text>
</comment>
<evidence type="ECO:0000256" key="2">
    <source>
        <dbReference type="ARBA" id="ARBA00022730"/>
    </source>
</evidence>
<protein>
    <recommendedName>
        <fullName evidence="6">Small ribosomal subunit protein uS17</fullName>
    </recommendedName>
</protein>
<dbReference type="SUPFAM" id="SSF50249">
    <property type="entry name" value="Nucleic acid-binding proteins"/>
    <property type="match status" value="1"/>
</dbReference>
<dbReference type="HAMAP" id="MF_01345_B">
    <property type="entry name" value="Ribosomal_uS17_B"/>
    <property type="match status" value="1"/>
</dbReference>
<evidence type="ECO:0000313" key="9">
    <source>
        <dbReference type="Proteomes" id="UP000193427"/>
    </source>
</evidence>
<keyword evidence="2 6" id="KW-0699">rRNA-binding</keyword>
<dbReference type="EMBL" id="CP015118">
    <property type="protein sequence ID" value="ARN18900.1"/>
    <property type="molecule type" value="Genomic_DNA"/>
</dbReference>
<evidence type="ECO:0000256" key="3">
    <source>
        <dbReference type="ARBA" id="ARBA00022884"/>
    </source>
</evidence>
<dbReference type="Pfam" id="PF00366">
    <property type="entry name" value="Ribosomal_S17"/>
    <property type="match status" value="1"/>
</dbReference>
<evidence type="ECO:0000313" key="8">
    <source>
        <dbReference type="EMBL" id="ARN18900.1"/>
    </source>
</evidence>
<dbReference type="PANTHER" id="PTHR10744">
    <property type="entry name" value="40S RIBOSOMAL PROTEIN S11 FAMILY MEMBER"/>
    <property type="match status" value="1"/>
</dbReference>
<dbReference type="Gene3D" id="2.40.50.140">
    <property type="entry name" value="Nucleic acid-binding proteins"/>
    <property type="match status" value="1"/>
</dbReference>
<dbReference type="InterPro" id="IPR019984">
    <property type="entry name" value="Ribosomal_uS17_bact/chlr"/>
</dbReference>
<dbReference type="NCBIfam" id="TIGR03635">
    <property type="entry name" value="uS17_bact"/>
    <property type="match status" value="1"/>
</dbReference>
<name>A0A1W6L3Y8_9BURK</name>
<evidence type="ECO:0000256" key="7">
    <source>
        <dbReference type="RuleBase" id="RU003872"/>
    </source>
</evidence>
<dbReference type="RefSeq" id="WP_085749138.1">
    <property type="nucleotide sequence ID" value="NZ_BSPR01000012.1"/>
</dbReference>
<dbReference type="InterPro" id="IPR000266">
    <property type="entry name" value="Ribosomal_uS17"/>
</dbReference>
<dbReference type="AlphaFoldDB" id="A0A1W6L3Y8"/>
<proteinExistence type="inferred from homology"/>
<accession>A0A1W6L3Y8</accession>
<dbReference type="GO" id="GO:0022627">
    <property type="term" value="C:cytosolic small ribosomal subunit"/>
    <property type="evidence" value="ECO:0007669"/>
    <property type="project" value="UniProtKB-UniRule"/>
</dbReference>
<dbReference type="PRINTS" id="PR00973">
    <property type="entry name" value="RIBOSOMALS17"/>
</dbReference>
<keyword evidence="3 6" id="KW-0694">RNA-binding</keyword>
<gene>
    <name evidence="6" type="primary">rpsQ</name>
    <name evidence="8" type="ORF">A4W93_02640</name>
</gene>